<organism evidence="9 10">
    <name type="scientific">Pirellula staleyi (strain ATCC 27377 / DSM 6068 / ICPB 4128)</name>
    <name type="common">Pirella staleyi</name>
    <dbReference type="NCBI Taxonomy" id="530564"/>
    <lineage>
        <taxon>Bacteria</taxon>
        <taxon>Pseudomonadati</taxon>
        <taxon>Planctomycetota</taxon>
        <taxon>Planctomycetia</taxon>
        <taxon>Pirellulales</taxon>
        <taxon>Pirellulaceae</taxon>
        <taxon>Pirellula</taxon>
    </lineage>
</organism>
<dbReference type="GO" id="GO:0005737">
    <property type="term" value="C:cytoplasm"/>
    <property type="evidence" value="ECO:0007669"/>
    <property type="project" value="UniProtKB-SubCell"/>
</dbReference>
<accession>D2R528</accession>
<dbReference type="AlphaFoldDB" id="D2R528"/>
<evidence type="ECO:0000259" key="8">
    <source>
        <dbReference type="SMART" id="SM00382"/>
    </source>
</evidence>
<evidence type="ECO:0000256" key="5">
    <source>
        <dbReference type="ARBA" id="ARBA00022840"/>
    </source>
</evidence>
<dbReference type="eggNOG" id="COG1157">
    <property type="taxonomic scope" value="Bacteria"/>
</dbReference>
<evidence type="ECO:0000256" key="4">
    <source>
        <dbReference type="ARBA" id="ARBA00022741"/>
    </source>
</evidence>
<dbReference type="InterPro" id="IPR050053">
    <property type="entry name" value="ATPase_alpha/beta_chains"/>
</dbReference>
<reference evidence="9 10" key="1">
    <citation type="journal article" date="2009" name="Stand. Genomic Sci.">
        <title>Complete genome sequence of Pirellula staleyi type strain (ATCC 27377).</title>
        <authorList>
            <person name="Clum A."/>
            <person name="Tindall B.J."/>
            <person name="Sikorski J."/>
            <person name="Ivanova N."/>
            <person name="Mavrommatis K."/>
            <person name="Lucas S."/>
            <person name="Glavina del Rio T."/>
            <person name="Nolan M."/>
            <person name="Chen F."/>
            <person name="Tice H."/>
            <person name="Pitluck S."/>
            <person name="Cheng J.F."/>
            <person name="Chertkov O."/>
            <person name="Brettin T."/>
            <person name="Han C."/>
            <person name="Detter J.C."/>
            <person name="Kuske C."/>
            <person name="Bruce D."/>
            <person name="Goodwin L."/>
            <person name="Ovchinikova G."/>
            <person name="Pati A."/>
            <person name="Mikhailova N."/>
            <person name="Chen A."/>
            <person name="Palaniappan K."/>
            <person name="Land M."/>
            <person name="Hauser L."/>
            <person name="Chang Y.J."/>
            <person name="Jeffries C.D."/>
            <person name="Chain P."/>
            <person name="Rohde M."/>
            <person name="Goker M."/>
            <person name="Bristow J."/>
            <person name="Eisen J.A."/>
            <person name="Markowitz V."/>
            <person name="Hugenholtz P."/>
            <person name="Kyrpides N.C."/>
            <person name="Klenk H.P."/>
            <person name="Lapidus A."/>
        </authorList>
    </citation>
    <scope>NUCLEOTIDE SEQUENCE [LARGE SCALE GENOMIC DNA]</scope>
    <source>
        <strain evidence="10">ATCC 27377 / DSM 6068 / ICPB 4128</strain>
    </source>
</reference>
<keyword evidence="3" id="KW-0963">Cytoplasm</keyword>
<dbReference type="Gene3D" id="3.40.50.12240">
    <property type="match status" value="1"/>
</dbReference>
<dbReference type="PANTHER" id="PTHR15184:SF9">
    <property type="entry name" value="SPI-1 TYPE 3 SECRETION SYSTEM ATPASE"/>
    <property type="match status" value="1"/>
</dbReference>
<comment type="subcellular location">
    <subcellularLocation>
        <location evidence="1">Cytoplasm</location>
    </subcellularLocation>
</comment>
<dbReference type="InterPro" id="IPR040627">
    <property type="entry name" value="T3SS_ATPase_C"/>
</dbReference>
<sequence length="455" mass="48683">MMNDYISQLDSIVTSRISGSIVRTEGLTAAAAGFPAPLGSLALIERQAGAPVEAEVIGFRDNLTLLFPLGDVIGIRQGNRVTLARSTRSVRVGNQLLGRVIDARGRVIDNKPAPVLADRVPLDRKPPAATSRPRIDTTFSTGVRAIDGLLTCGVGQRIGVFAGSGVGKSVTLGMMAKYSSADVIVIGLIGERGREVNEFLERDLGPTGLARSVCVVATSDEPAIMRVQAASTATAVAEYFRDQGKNVLLMMDSLTRFALAQREIGLAAGEPPTTRGYPPSVFALLPRLVERAGRTPQGSITAIYSVLVEGDDVNEPVSDTVRGLLDGHVILSRKLAAQSHYPAIEVLGSISRLFTEITTPQQRSAAAIVRELLSAYREHEDLISIGAYRTGANPTVDTAIAMRGEILQFLKQSIDEKTDVAKASEELLKLAMRCQQPRKAAVAQAPVMQQPPRRN</sequence>
<dbReference type="NCBIfam" id="TIGR01026">
    <property type="entry name" value="fliI_yscN"/>
    <property type="match status" value="1"/>
</dbReference>
<proteinExistence type="predicted"/>
<dbReference type="InterPro" id="IPR003593">
    <property type="entry name" value="AAA+_ATPase"/>
</dbReference>
<evidence type="ECO:0000256" key="3">
    <source>
        <dbReference type="ARBA" id="ARBA00022490"/>
    </source>
</evidence>
<dbReference type="GO" id="GO:0030257">
    <property type="term" value="C:type III protein secretion system complex"/>
    <property type="evidence" value="ECO:0007669"/>
    <property type="project" value="InterPro"/>
</dbReference>
<dbReference type="Pfam" id="PF18269">
    <property type="entry name" value="T3SS_ATPase_C"/>
    <property type="match status" value="1"/>
</dbReference>
<dbReference type="HOGENOM" id="CLU_022398_5_1_0"/>
<dbReference type="FunFam" id="3.40.50.12240:FF:000002">
    <property type="entry name" value="Flagellum-specific ATP synthase FliI"/>
    <property type="match status" value="1"/>
</dbReference>
<keyword evidence="5" id="KW-0067">ATP-binding</keyword>
<dbReference type="InterPro" id="IPR005714">
    <property type="entry name" value="ATPase_T3SS_FliI/YscN"/>
</dbReference>
<evidence type="ECO:0000256" key="2">
    <source>
        <dbReference type="ARBA" id="ARBA00022448"/>
    </source>
</evidence>
<dbReference type="STRING" id="530564.Psta_4343"/>
<dbReference type="SMART" id="SM00382">
    <property type="entry name" value="AAA"/>
    <property type="match status" value="1"/>
</dbReference>
<dbReference type="GO" id="GO:0005524">
    <property type="term" value="F:ATP binding"/>
    <property type="evidence" value="ECO:0007669"/>
    <property type="project" value="UniProtKB-KW"/>
</dbReference>
<name>D2R528_PIRSD</name>
<dbReference type="PANTHER" id="PTHR15184">
    <property type="entry name" value="ATP SYNTHASE"/>
    <property type="match status" value="1"/>
</dbReference>
<evidence type="ECO:0000256" key="6">
    <source>
        <dbReference type="ARBA" id="ARBA00022927"/>
    </source>
</evidence>
<dbReference type="SUPFAM" id="SSF52540">
    <property type="entry name" value="P-loop containing nucleoside triphosphate hydrolases"/>
    <property type="match status" value="1"/>
</dbReference>
<keyword evidence="4" id="KW-0547">Nucleotide-binding</keyword>
<dbReference type="Pfam" id="PF00006">
    <property type="entry name" value="ATP-synt_ab"/>
    <property type="match status" value="1"/>
</dbReference>
<dbReference type="Proteomes" id="UP000001887">
    <property type="component" value="Chromosome"/>
</dbReference>
<evidence type="ECO:0000313" key="10">
    <source>
        <dbReference type="Proteomes" id="UP000001887"/>
    </source>
</evidence>
<protein>
    <submittedName>
        <fullName evidence="9">ATPase, FliI/YscN family</fullName>
    </submittedName>
</protein>
<feature type="domain" description="AAA+ ATPase" evidence="8">
    <location>
        <begin position="154"/>
        <end position="335"/>
    </location>
</feature>
<evidence type="ECO:0000313" key="9">
    <source>
        <dbReference type="EMBL" id="ADB18990.1"/>
    </source>
</evidence>
<evidence type="ECO:0000256" key="1">
    <source>
        <dbReference type="ARBA" id="ARBA00004496"/>
    </source>
</evidence>
<dbReference type="KEGG" id="psl:Psta_4343"/>
<gene>
    <name evidence="9" type="ordered locus">Psta_4343</name>
</gene>
<keyword evidence="7" id="KW-1278">Translocase</keyword>
<keyword evidence="10" id="KW-1185">Reference proteome</keyword>
<dbReference type="GO" id="GO:0030254">
    <property type="term" value="P:protein secretion by the type III secretion system"/>
    <property type="evidence" value="ECO:0007669"/>
    <property type="project" value="InterPro"/>
</dbReference>
<dbReference type="CDD" id="cd18117">
    <property type="entry name" value="ATP-synt_flagellum-secretory_path_III_N"/>
    <property type="match status" value="1"/>
</dbReference>
<evidence type="ECO:0000256" key="7">
    <source>
        <dbReference type="ARBA" id="ARBA00022967"/>
    </source>
</evidence>
<dbReference type="InterPro" id="IPR000194">
    <property type="entry name" value="ATPase_F1/V1/A1_a/bsu_nucl-bd"/>
</dbReference>
<keyword evidence="2" id="KW-0813">Transport</keyword>
<keyword evidence="6" id="KW-0653">Protein transport</keyword>
<dbReference type="EMBL" id="CP001848">
    <property type="protein sequence ID" value="ADB18990.1"/>
    <property type="molecule type" value="Genomic_DNA"/>
</dbReference>
<dbReference type="GO" id="GO:0016887">
    <property type="term" value="F:ATP hydrolysis activity"/>
    <property type="evidence" value="ECO:0007669"/>
    <property type="project" value="InterPro"/>
</dbReference>
<dbReference type="InterPro" id="IPR027417">
    <property type="entry name" value="P-loop_NTPase"/>
</dbReference>
<dbReference type="GO" id="GO:0046933">
    <property type="term" value="F:proton-transporting ATP synthase activity, rotational mechanism"/>
    <property type="evidence" value="ECO:0007669"/>
    <property type="project" value="TreeGrafter"/>
</dbReference>
<dbReference type="CDD" id="cd01136">
    <property type="entry name" value="ATPase_flagellum-secretory_path_III"/>
    <property type="match status" value="1"/>
</dbReference>